<sequence>MVWRERVLSVAEHGRLCDAFLGLPGMRDKDSRELYVSELTRTHLPAFSYPRHADARHDVWALLTGCLEREGGLGGLVEVVRVFHQGSRPMAHLDELLACLFPDRLLTSTEYEELLALLAGVGPRSLGTAFRQVTSSFWWATVADWDDVAGLVERLEPAVGDDGTPPVLAFVDRLAHLVADLRTTGHRWLDGVGSRLGLRPPALAELCAASRAQPADDRPGYVVLHLHPDGVDADRYLLSAWLQQPGQPDEVLFRDDVPRSISQITAHVVGLVHRAHVVAGAEVEELTLEFIVPRGLIHQPIDQWRVDEVFPHRLGTSHPVVVRSLDRMRRGDLRGRWRRKWRWLTANDDRPAPAAVHWLDEGARAGPDRLFAELVVADAPVAVLMAAPPETGAGLGRDELTAVLYAGVPVVAWCRDPALSATFRRDLGELLESGGLDRLPGHVLRLRRQAGGNTGAELLLGEHITLLWDDADRIPELFAQPSRLRAPR</sequence>
<reference evidence="4 5" key="1">
    <citation type="journal article" date="2012" name="BMC Genomics">
        <title>Complete genome sequence of Saccharothrix espanaensis DSM 44229T and comparison to the other completely sequenced Pseudonocardiaceae.</title>
        <authorList>
            <person name="Strobel T."/>
            <person name="Al-Dilaimi A."/>
            <person name="Blom J."/>
            <person name="Gessner A."/>
            <person name="Kalinowski J."/>
            <person name="Luzhetska M."/>
            <person name="Puhler A."/>
            <person name="Szczepanowski R."/>
            <person name="Bechthold A."/>
            <person name="Ruckert C."/>
        </authorList>
    </citation>
    <scope>NUCLEOTIDE SEQUENCE [LARGE SCALE GENOMIC DNA]</scope>
    <source>
        <strain evidence="5">ATCC 51144 / DSM 44229 / JCM 9112 / NBRC 15066 / NRRL 15764</strain>
    </source>
</reference>
<dbReference type="STRING" id="1179773.BN6_75350"/>
<dbReference type="KEGG" id="sesp:BN6_75350"/>
<accession>K0K3D9</accession>
<dbReference type="Pfam" id="PF19956">
    <property type="entry name" value="EAD2"/>
    <property type="match status" value="1"/>
</dbReference>
<evidence type="ECO:0000259" key="1">
    <source>
        <dbReference type="Pfam" id="PF19916"/>
    </source>
</evidence>
<dbReference type="Pfam" id="PF19916">
    <property type="entry name" value="VMAP-M0"/>
    <property type="match status" value="1"/>
</dbReference>
<dbReference type="HOGENOM" id="CLU_040804_0_0_11"/>
<name>K0K3D9_SACES</name>
<dbReference type="EMBL" id="HE804045">
    <property type="protein sequence ID" value="CCH34760.1"/>
    <property type="molecule type" value="Genomic_DNA"/>
</dbReference>
<evidence type="ECO:0000259" key="2">
    <source>
        <dbReference type="Pfam" id="PF19956"/>
    </source>
</evidence>
<dbReference type="InterPro" id="IPR045555">
    <property type="entry name" value="VMAP-M0"/>
</dbReference>
<protein>
    <submittedName>
        <fullName evidence="4">Uncharacterized protein</fullName>
    </submittedName>
</protein>
<feature type="domain" description="Effector-associated" evidence="2">
    <location>
        <begin position="17"/>
        <end position="98"/>
    </location>
</feature>
<organism evidence="4 5">
    <name type="scientific">Saccharothrix espanaensis (strain ATCC 51144 / DSM 44229 / JCM 9112 / NBRC 15066 / NRRL 15764)</name>
    <dbReference type="NCBI Taxonomy" id="1179773"/>
    <lineage>
        <taxon>Bacteria</taxon>
        <taxon>Bacillati</taxon>
        <taxon>Actinomycetota</taxon>
        <taxon>Actinomycetes</taxon>
        <taxon>Pseudonocardiales</taxon>
        <taxon>Pseudonocardiaceae</taxon>
        <taxon>Saccharothrix</taxon>
    </lineage>
</organism>
<dbReference type="Pfam" id="PF20028">
    <property type="entry name" value="VMAP-C"/>
    <property type="match status" value="1"/>
</dbReference>
<dbReference type="AlphaFoldDB" id="K0K3D9"/>
<gene>
    <name evidence="4" type="ordered locus">BN6_75350</name>
</gene>
<dbReference type="Proteomes" id="UP000006281">
    <property type="component" value="Chromosome"/>
</dbReference>
<feature type="domain" description="vWA-MoxR associated protein middle region 0" evidence="1">
    <location>
        <begin position="107"/>
        <end position="201"/>
    </location>
</feature>
<feature type="domain" description="vWA-MoxR associated protein C-terminal" evidence="3">
    <location>
        <begin position="234"/>
        <end position="471"/>
    </location>
</feature>
<evidence type="ECO:0000313" key="4">
    <source>
        <dbReference type="EMBL" id="CCH34760.1"/>
    </source>
</evidence>
<proteinExistence type="predicted"/>
<dbReference type="PATRIC" id="fig|1179773.3.peg.7609"/>
<evidence type="ECO:0000313" key="5">
    <source>
        <dbReference type="Proteomes" id="UP000006281"/>
    </source>
</evidence>
<dbReference type="eggNOG" id="COG3591">
    <property type="taxonomic scope" value="Bacteria"/>
</dbReference>
<evidence type="ECO:0000259" key="3">
    <source>
        <dbReference type="Pfam" id="PF20028"/>
    </source>
</evidence>
<dbReference type="InterPro" id="IPR045431">
    <property type="entry name" value="EAD2"/>
</dbReference>
<dbReference type="InterPro" id="IPR045450">
    <property type="entry name" value="VMAP_C"/>
</dbReference>
<keyword evidence="5" id="KW-1185">Reference proteome</keyword>